<evidence type="ECO:0000313" key="5">
    <source>
        <dbReference type="EMBL" id="GGB35228.1"/>
    </source>
</evidence>
<dbReference type="Pfam" id="PF07987">
    <property type="entry name" value="DUF1775"/>
    <property type="match status" value="1"/>
</dbReference>
<reference evidence="5" key="1">
    <citation type="journal article" date="2014" name="Int. J. Syst. Evol. Microbiol.">
        <title>Complete genome sequence of Corynebacterium casei LMG S-19264T (=DSM 44701T), isolated from a smear-ripened cheese.</title>
        <authorList>
            <consortium name="US DOE Joint Genome Institute (JGI-PGF)"/>
            <person name="Walter F."/>
            <person name="Albersmeier A."/>
            <person name="Kalinowski J."/>
            <person name="Ruckert C."/>
        </authorList>
    </citation>
    <scope>NUCLEOTIDE SEQUENCE</scope>
    <source>
        <strain evidence="5">CGMCC 1.15454</strain>
    </source>
</reference>
<feature type="domain" description="YncI copper-binding" evidence="4">
    <location>
        <begin position="27"/>
        <end position="148"/>
    </location>
</feature>
<keyword evidence="2" id="KW-1133">Transmembrane helix</keyword>
<evidence type="ECO:0000259" key="4">
    <source>
        <dbReference type="Pfam" id="PF07987"/>
    </source>
</evidence>
<keyword evidence="6" id="KW-1185">Reference proteome</keyword>
<feature type="region of interest" description="Disordered" evidence="1">
    <location>
        <begin position="155"/>
        <end position="189"/>
    </location>
</feature>
<keyword evidence="3" id="KW-0732">Signal</keyword>
<dbReference type="Gene3D" id="2.60.40.2230">
    <property type="entry name" value="Uncharacterised protein YcnI-like PF07987, DUF1775"/>
    <property type="match status" value="1"/>
</dbReference>
<dbReference type="RefSeq" id="WP_155555410.1">
    <property type="nucleotide sequence ID" value="NZ_BMJD01000005.1"/>
</dbReference>
<name>A0A9W5TVH4_9BACI</name>
<keyword evidence="2" id="KW-0812">Transmembrane</keyword>
<evidence type="ECO:0000256" key="2">
    <source>
        <dbReference type="SAM" id="Phobius"/>
    </source>
</evidence>
<comment type="caution">
    <text evidence="5">The sequence shown here is derived from an EMBL/GenBank/DDBJ whole genome shotgun (WGS) entry which is preliminary data.</text>
</comment>
<keyword evidence="2" id="KW-0472">Membrane</keyword>
<sequence>MIKRTKWFIPLFAVLFLFVMVPIAEAHVTVHPSESSTNAYEKYTVRVPVEKDTNTTEVKLEVPEGINLVSVLPMLDWDYKLKKDDNDVITSVTWLAKDKGIGPNEFIEFSFIGANPGEPGEFSWKAHQTYDDGSVVDWVGPADADEPASVTKVVEGDGAAPHGDNQIADSGNTTEEKADEDNTTSGTTNNLLPISLATIAILLAIISLFRKRA</sequence>
<feature type="transmembrane region" description="Helical" evidence="2">
    <location>
        <begin position="191"/>
        <end position="209"/>
    </location>
</feature>
<evidence type="ECO:0000256" key="3">
    <source>
        <dbReference type="SAM" id="SignalP"/>
    </source>
</evidence>
<accession>A0A9W5TVH4</accession>
<dbReference type="InterPro" id="IPR012533">
    <property type="entry name" value="YcnI-copper_dom"/>
</dbReference>
<dbReference type="CDD" id="cd08545">
    <property type="entry name" value="YcnI_like"/>
    <property type="match status" value="1"/>
</dbReference>
<gene>
    <name evidence="5" type="ORF">GCM10011409_10880</name>
</gene>
<feature type="chain" id="PRO_5040791668" description="YncI copper-binding domain-containing protein" evidence="3">
    <location>
        <begin position="27"/>
        <end position="213"/>
    </location>
</feature>
<reference evidence="5" key="2">
    <citation type="submission" date="2020-09" db="EMBL/GenBank/DDBJ databases">
        <authorList>
            <person name="Sun Q."/>
            <person name="Zhou Y."/>
        </authorList>
    </citation>
    <scope>NUCLEOTIDE SEQUENCE</scope>
    <source>
        <strain evidence="5">CGMCC 1.15454</strain>
    </source>
</reference>
<dbReference type="EMBL" id="BMJD01000005">
    <property type="protein sequence ID" value="GGB35228.1"/>
    <property type="molecule type" value="Genomic_DNA"/>
</dbReference>
<protein>
    <recommendedName>
        <fullName evidence="4">YncI copper-binding domain-containing protein</fullName>
    </recommendedName>
</protein>
<dbReference type="Proteomes" id="UP000621492">
    <property type="component" value="Unassembled WGS sequence"/>
</dbReference>
<feature type="signal peptide" evidence="3">
    <location>
        <begin position="1"/>
        <end position="26"/>
    </location>
</feature>
<dbReference type="AlphaFoldDB" id="A0A9W5TVH4"/>
<evidence type="ECO:0000256" key="1">
    <source>
        <dbReference type="SAM" id="MobiDB-lite"/>
    </source>
</evidence>
<organism evidence="5 6">
    <name type="scientific">Lentibacillus populi</name>
    <dbReference type="NCBI Taxonomy" id="1827502"/>
    <lineage>
        <taxon>Bacteria</taxon>
        <taxon>Bacillati</taxon>
        <taxon>Bacillota</taxon>
        <taxon>Bacilli</taxon>
        <taxon>Bacillales</taxon>
        <taxon>Bacillaceae</taxon>
        <taxon>Lentibacillus</taxon>
    </lineage>
</organism>
<evidence type="ECO:0000313" key="6">
    <source>
        <dbReference type="Proteomes" id="UP000621492"/>
    </source>
</evidence>
<proteinExistence type="predicted"/>
<dbReference type="InterPro" id="IPR038507">
    <property type="entry name" value="YcnI-like_sf"/>
</dbReference>